<keyword evidence="2" id="KW-1185">Reference proteome</keyword>
<accession>A0ABX6LLF0</accession>
<proteinExistence type="predicted"/>
<reference evidence="1 2" key="2">
    <citation type="submission" date="2020-09" db="EMBL/GenBank/DDBJ databases">
        <authorList>
            <person name="Kittiwongwattana C."/>
        </authorList>
    </citation>
    <scope>NUCLEOTIDE SEQUENCE [LARGE SCALE GENOMIC DNA]</scope>
    <source>
        <strain evidence="1 2">1303</strain>
    </source>
</reference>
<protein>
    <submittedName>
        <fullName evidence="1">Uncharacterized protein</fullName>
    </submittedName>
</protein>
<sequence length="244" mass="26031">MAIFLGWQVTGFETGISDALLPCYAAFQEAPLLAARLIMLKAALNACFLATPLLRKLPLLAARLIMLKAALNACFLATPLLRKLPLPAARLIRLKAAFKCLLPGCVAFKKAPLLAARLIRLKAAFKCLLPGCVAFKKAPLLAARLIRLKAAFKCLLPGCAAFQEAPPAGSQGDHVESLYSRSCFPPGLLAGTYLLTGLPSCPLPRLSVIIIGKHPNSSPCSYPAVLTGIHQTISLLVMNPNRVL</sequence>
<evidence type="ECO:0000313" key="1">
    <source>
        <dbReference type="EMBL" id="QJB40955.1"/>
    </source>
</evidence>
<dbReference type="Proteomes" id="UP000503144">
    <property type="component" value="Chromosome"/>
</dbReference>
<organism evidence="1 2">
    <name type="scientific">Chitinophaga oryzae</name>
    <dbReference type="NCBI Taxonomy" id="2725414"/>
    <lineage>
        <taxon>Bacteria</taxon>
        <taxon>Pseudomonadati</taxon>
        <taxon>Bacteroidota</taxon>
        <taxon>Chitinophagia</taxon>
        <taxon>Chitinophagales</taxon>
        <taxon>Chitinophagaceae</taxon>
        <taxon>Chitinophaga</taxon>
    </lineage>
</organism>
<evidence type="ECO:0000313" key="2">
    <source>
        <dbReference type="Proteomes" id="UP000503144"/>
    </source>
</evidence>
<reference evidence="2" key="1">
    <citation type="submission" date="2020-04" db="EMBL/GenBank/DDBJ databases">
        <authorList>
            <person name="Kittiwongwattana C."/>
        </authorList>
    </citation>
    <scope>NUCLEOTIDE SEQUENCE [LARGE SCALE GENOMIC DNA]</scope>
    <source>
        <strain evidence="2">1303</strain>
    </source>
</reference>
<name>A0ABX6LLF0_9BACT</name>
<dbReference type="EMBL" id="CP051204">
    <property type="protein sequence ID" value="QJB40955.1"/>
    <property type="molecule type" value="Genomic_DNA"/>
</dbReference>
<gene>
    <name evidence="1" type="ORF">HF324_25185</name>
</gene>